<dbReference type="Proteomes" id="UP000034399">
    <property type="component" value="Unassembled WGS sequence"/>
</dbReference>
<protein>
    <submittedName>
        <fullName evidence="3">Uncharacterized protein</fullName>
    </submittedName>
</protein>
<evidence type="ECO:0000313" key="7">
    <source>
        <dbReference type="Proteomes" id="UP000034424"/>
    </source>
</evidence>
<dbReference type="Proteomes" id="UP000034424">
    <property type="component" value="Unassembled WGS sequence"/>
</dbReference>
<evidence type="ECO:0000313" key="3">
    <source>
        <dbReference type="EMBL" id="KKG34302.1"/>
    </source>
</evidence>
<dbReference type="Proteomes" id="UP000034298">
    <property type="component" value="Unassembled WGS sequence"/>
</dbReference>
<dbReference type="InterPro" id="IPR040836">
    <property type="entry name" value="SAVED"/>
</dbReference>
<evidence type="ECO:0000313" key="2">
    <source>
        <dbReference type="EMBL" id="KKG32838.1"/>
    </source>
</evidence>
<keyword evidence="1" id="KW-1133">Transmembrane helix</keyword>
<evidence type="ECO:0000313" key="5">
    <source>
        <dbReference type="Proteomes" id="UP000034298"/>
    </source>
</evidence>
<dbReference type="EMBL" id="JJPC01000112">
    <property type="protein sequence ID" value="KKG32838.1"/>
    <property type="molecule type" value="Genomic_DNA"/>
</dbReference>
<dbReference type="EMBL" id="JJPA01000094">
    <property type="protein sequence ID" value="KKG34302.1"/>
    <property type="molecule type" value="Genomic_DNA"/>
</dbReference>
<accession>A0A0F8E0V9</accession>
<feature type="transmembrane region" description="Helical" evidence="1">
    <location>
        <begin position="12"/>
        <end position="30"/>
    </location>
</feature>
<dbReference type="AlphaFoldDB" id="A0A0F8E0V9"/>
<keyword evidence="1" id="KW-0472">Membrane</keyword>
<dbReference type="PATRIC" id="fig|2209.61.peg.2880"/>
<dbReference type="NCBIfam" id="NF033611">
    <property type="entry name" value="SAVED"/>
    <property type="match status" value="1"/>
</dbReference>
<dbReference type="RefSeq" id="WP_048044158.1">
    <property type="nucleotide sequence ID" value="NZ_JJPA01000094.1"/>
</dbReference>
<dbReference type="EMBL" id="JJPL01000073">
    <property type="protein sequence ID" value="KKG64888.1"/>
    <property type="molecule type" value="Genomic_DNA"/>
</dbReference>
<proteinExistence type="predicted"/>
<evidence type="ECO:0000313" key="6">
    <source>
        <dbReference type="Proteomes" id="UP000034399"/>
    </source>
</evidence>
<evidence type="ECO:0000256" key="1">
    <source>
        <dbReference type="SAM" id="Phobius"/>
    </source>
</evidence>
<feature type="transmembrane region" description="Helical" evidence="1">
    <location>
        <begin position="42"/>
        <end position="65"/>
    </location>
</feature>
<evidence type="ECO:0000313" key="4">
    <source>
        <dbReference type="EMBL" id="KKG64888.1"/>
    </source>
</evidence>
<name>A0A0F8E0V9_METMZ</name>
<sequence>MGLLFQMKRLLINYETMAGIFIFGFCSMFADFLSDISNHSAATVRFFGLILFLLIVMGNFVLSGLHNPFMIPIMFTEEKEKSTSRNMFDKFTHSDKKLKNSSKSLERFSKLKLDYLILRLDNYNLRSSSESKDWIASWEELLREWEKIDRELMGKPFSEEGFCYHIYPHVVLPLAFALGASVNLRRPLLLYHCQNQEKFYKVIDLKDPREVSYESETYVIAPKTIPEDLNLDGGKKLILHIVISARHVENFRLHDDHFNATNVAIVYNVDLEPKDDWLPYVQEIVEIAKPLIHRYEDVDVCLICPSVVAFALGMAFSRKGSLKVCHYFSDGKYRPVFQLSEIEGHPPFS</sequence>
<comment type="caution">
    <text evidence="3">The sequence shown here is derived from an EMBL/GenBank/DDBJ whole genome shotgun (WGS) entry which is preliminary data.</text>
</comment>
<organism evidence="3 6">
    <name type="scientific">Methanosarcina mazei</name>
    <name type="common">Methanosarcina frisia</name>
    <dbReference type="NCBI Taxonomy" id="2209"/>
    <lineage>
        <taxon>Archaea</taxon>
        <taxon>Methanobacteriati</taxon>
        <taxon>Methanobacteriota</taxon>
        <taxon>Stenosarchaea group</taxon>
        <taxon>Methanomicrobia</taxon>
        <taxon>Methanosarcinales</taxon>
        <taxon>Methanosarcinaceae</taxon>
        <taxon>Methanosarcina</taxon>
    </lineage>
</organism>
<keyword evidence="1" id="KW-0812">Transmembrane</keyword>
<gene>
    <name evidence="2" type="ORF">DU30_07145</name>
    <name evidence="3" type="ORF">DU52_13230</name>
    <name evidence="4" type="ORF">DU67_07640</name>
</gene>
<reference evidence="5 6" key="1">
    <citation type="journal article" date="2015" name="ISME J.">
        <title>Genomic and phenotypic differentiation among Methanosarcina mazei populations from Columbia River sediment.</title>
        <authorList>
            <person name="Youngblut N.D."/>
            <person name="Wirth J.S."/>
            <person name="Henriksen J.R."/>
            <person name="Smith M."/>
            <person name="Simon H."/>
            <person name="Metcalf W.W."/>
            <person name="Whitaker R.J."/>
        </authorList>
    </citation>
    <scope>NUCLEOTIDE SEQUENCE [LARGE SCALE GENOMIC DNA]</scope>
    <source>
        <strain evidence="3 6">3.F.A.1A.1</strain>
        <strain evidence="2 5">3.F.A.1B.1</strain>
        <strain evidence="4 7">3.F.T.2.1</strain>
    </source>
</reference>